<accession>A0AAN7XA85</accession>
<dbReference type="AlphaFoldDB" id="A0AAN7XA85"/>
<dbReference type="EMBL" id="JAUZQC010000016">
    <property type="protein sequence ID" value="KAK5856926.1"/>
    <property type="molecule type" value="Genomic_DNA"/>
</dbReference>
<name>A0AAN7XA85_ELEMC</name>
<reference evidence="2 3" key="2">
    <citation type="journal article" date="2023" name="Mol. Biol. Evol.">
        <title>Genomics of Secondarily Temperate Adaptation in the Only Non-Antarctic Icefish.</title>
        <authorList>
            <person name="Rivera-Colon A.G."/>
            <person name="Rayamajhi N."/>
            <person name="Minhas B.F."/>
            <person name="Madrigal G."/>
            <person name="Bilyk K.T."/>
            <person name="Yoon V."/>
            <person name="Hune M."/>
            <person name="Gregory S."/>
            <person name="Cheng C.H.C."/>
            <person name="Catchen J.M."/>
        </authorList>
    </citation>
    <scope>NUCLEOTIDE SEQUENCE [LARGE SCALE GENOMIC DNA]</scope>
    <source>
        <strain evidence="2">JMC-PN-2008</strain>
    </source>
</reference>
<evidence type="ECO:0000313" key="2">
    <source>
        <dbReference type="EMBL" id="KAK5856926.1"/>
    </source>
</evidence>
<dbReference type="Proteomes" id="UP001346869">
    <property type="component" value="Unassembled WGS sequence"/>
</dbReference>
<proteinExistence type="predicted"/>
<gene>
    <name evidence="2" type="ORF">PBY51_010205</name>
</gene>
<keyword evidence="3" id="KW-1185">Reference proteome</keyword>
<evidence type="ECO:0000313" key="3">
    <source>
        <dbReference type="Proteomes" id="UP001346869"/>
    </source>
</evidence>
<sequence length="75" mass="8056">MMSKNTSWTSRAGDEHKSNGFYLQMCEDVARGADVLPSGGGHHISQRGQRQSAEPRAARMLPSGGEHQSESITAA</sequence>
<feature type="region of interest" description="Disordered" evidence="1">
    <location>
        <begin position="34"/>
        <end position="75"/>
    </location>
</feature>
<organism evidence="2 3">
    <name type="scientific">Eleginops maclovinus</name>
    <name type="common">Patagonian blennie</name>
    <name type="synonym">Eleginus maclovinus</name>
    <dbReference type="NCBI Taxonomy" id="56733"/>
    <lineage>
        <taxon>Eukaryota</taxon>
        <taxon>Metazoa</taxon>
        <taxon>Chordata</taxon>
        <taxon>Craniata</taxon>
        <taxon>Vertebrata</taxon>
        <taxon>Euteleostomi</taxon>
        <taxon>Actinopterygii</taxon>
        <taxon>Neopterygii</taxon>
        <taxon>Teleostei</taxon>
        <taxon>Neoteleostei</taxon>
        <taxon>Acanthomorphata</taxon>
        <taxon>Eupercaria</taxon>
        <taxon>Perciformes</taxon>
        <taxon>Notothenioidei</taxon>
        <taxon>Eleginopidae</taxon>
        <taxon>Eleginops</taxon>
    </lineage>
</organism>
<protein>
    <submittedName>
        <fullName evidence="2">Uncharacterized protein</fullName>
    </submittedName>
</protein>
<comment type="caution">
    <text evidence="2">The sequence shown here is derived from an EMBL/GenBank/DDBJ whole genome shotgun (WGS) entry which is preliminary data.</text>
</comment>
<evidence type="ECO:0000256" key="1">
    <source>
        <dbReference type="SAM" id="MobiDB-lite"/>
    </source>
</evidence>
<reference evidence="2 3" key="1">
    <citation type="journal article" date="2023" name="Genes (Basel)">
        <title>Chromosome-Level Genome Assembly and Circadian Gene Repertoire of the Patagonia Blennie Eleginops maclovinus-The Closest Ancestral Proxy of Antarctic Cryonotothenioids.</title>
        <authorList>
            <person name="Cheng C.C."/>
            <person name="Rivera-Colon A.G."/>
            <person name="Minhas B.F."/>
            <person name="Wilson L."/>
            <person name="Rayamajhi N."/>
            <person name="Vargas-Chacoff L."/>
            <person name="Catchen J.M."/>
        </authorList>
    </citation>
    <scope>NUCLEOTIDE SEQUENCE [LARGE SCALE GENOMIC DNA]</scope>
    <source>
        <strain evidence="2">JMC-PN-2008</strain>
    </source>
</reference>